<organism evidence="1 2">
    <name type="scientific">Penstemon smallii</name>
    <dbReference type="NCBI Taxonomy" id="265156"/>
    <lineage>
        <taxon>Eukaryota</taxon>
        <taxon>Viridiplantae</taxon>
        <taxon>Streptophyta</taxon>
        <taxon>Embryophyta</taxon>
        <taxon>Tracheophyta</taxon>
        <taxon>Spermatophyta</taxon>
        <taxon>Magnoliopsida</taxon>
        <taxon>eudicotyledons</taxon>
        <taxon>Gunneridae</taxon>
        <taxon>Pentapetalae</taxon>
        <taxon>asterids</taxon>
        <taxon>lamiids</taxon>
        <taxon>Lamiales</taxon>
        <taxon>Plantaginaceae</taxon>
        <taxon>Cheloneae</taxon>
        <taxon>Penstemon</taxon>
    </lineage>
</organism>
<protein>
    <submittedName>
        <fullName evidence="1">Uncharacterized protein</fullName>
    </submittedName>
</protein>
<accession>A0ABD3S655</accession>
<dbReference type="EMBL" id="JBJXBP010000007">
    <property type="protein sequence ID" value="KAL3819942.1"/>
    <property type="molecule type" value="Genomic_DNA"/>
</dbReference>
<evidence type="ECO:0000313" key="1">
    <source>
        <dbReference type="EMBL" id="KAL3819942.1"/>
    </source>
</evidence>
<evidence type="ECO:0000313" key="2">
    <source>
        <dbReference type="Proteomes" id="UP001634393"/>
    </source>
</evidence>
<keyword evidence="2" id="KW-1185">Reference proteome</keyword>
<reference evidence="1 2" key="1">
    <citation type="submission" date="2024-12" db="EMBL/GenBank/DDBJ databases">
        <title>The unique morphological basis and parallel evolutionary history of personate flowers in Penstemon.</title>
        <authorList>
            <person name="Depatie T.H."/>
            <person name="Wessinger C.A."/>
        </authorList>
    </citation>
    <scope>NUCLEOTIDE SEQUENCE [LARGE SCALE GENOMIC DNA]</scope>
    <source>
        <strain evidence="1">WTNN_2</strain>
        <tissue evidence="1">Leaf</tissue>
    </source>
</reference>
<sequence>MASYLTDQHRHFSWCRSCLHRHFRHHYLTLLHLGHFVFSSDFLP</sequence>
<proteinExistence type="predicted"/>
<dbReference type="AlphaFoldDB" id="A0ABD3S655"/>
<comment type="caution">
    <text evidence="1">The sequence shown here is derived from an EMBL/GenBank/DDBJ whole genome shotgun (WGS) entry which is preliminary data.</text>
</comment>
<dbReference type="Proteomes" id="UP001634393">
    <property type="component" value="Unassembled WGS sequence"/>
</dbReference>
<name>A0ABD3S655_9LAMI</name>
<gene>
    <name evidence="1" type="ORF">ACJIZ3_005847</name>
</gene>